<dbReference type="InParanoid" id="Q025U0"/>
<dbReference type="InterPro" id="IPR006342">
    <property type="entry name" value="FkbM_mtfrase"/>
</dbReference>
<organism evidence="2">
    <name type="scientific">Solibacter usitatus (strain Ellin6076)</name>
    <dbReference type="NCBI Taxonomy" id="234267"/>
    <lineage>
        <taxon>Bacteria</taxon>
        <taxon>Pseudomonadati</taxon>
        <taxon>Acidobacteriota</taxon>
        <taxon>Terriglobia</taxon>
        <taxon>Bryobacterales</taxon>
        <taxon>Solibacteraceae</taxon>
        <taxon>Candidatus Solibacter</taxon>
    </lineage>
</organism>
<dbReference type="SUPFAM" id="SSF53335">
    <property type="entry name" value="S-adenosyl-L-methionine-dependent methyltransferases"/>
    <property type="match status" value="1"/>
</dbReference>
<dbReference type="EMBL" id="CP000473">
    <property type="protein sequence ID" value="ABJ83229.1"/>
    <property type="molecule type" value="Genomic_DNA"/>
</dbReference>
<dbReference type="HOGENOM" id="CLU_048284_0_0_0"/>
<dbReference type="OrthoDB" id="5329963at2"/>
<proteinExistence type="predicted"/>
<dbReference type="STRING" id="234267.Acid_2239"/>
<name>Q025U0_SOLUE</name>
<protein>
    <submittedName>
        <fullName evidence="2">Methyltransferase FkbM family</fullName>
    </submittedName>
</protein>
<dbReference type="InterPro" id="IPR052514">
    <property type="entry name" value="SAM-dependent_MTase"/>
</dbReference>
<dbReference type="GO" id="GO:0008168">
    <property type="term" value="F:methyltransferase activity"/>
    <property type="evidence" value="ECO:0007669"/>
    <property type="project" value="UniProtKB-KW"/>
</dbReference>
<keyword evidence="2" id="KW-0808">Transferase</keyword>
<sequence>MITTRQTTQEQLEDLLREGVSPAVHREQTAFDELAGPFAKSIVLFGAGGLGRRTLAGLRRHGIEPLAFADNNPAAWGTSVEGITVFSPAEAASRFGDSAVFVVTVWGALSKDRMSARIGQLQKLGCRRVVSFAPLYWKYPEGLLPHYGADLPHKVHESAAEVRAAFELWGDEASRFEYLNQIRWRLHMDFDCLNPPIGHPIYFPQDLCPLSDEEVFVDCGAFDGDTLQLFLAESGAKFRKIVAFEPDPANFANLRENAARMPGADRQAIQVLHAATGARAETVCLKAEGTKSSVIGAVGVEVDCVTLDNALSSTVPTYLKMDIEGAEVDSLIGASRTIRDHAPVLAICCYHAQDHLWKIPLLIHSLNPGYRFFLRPHDLEMWDLVCYAIPAERLKHAVAAE</sequence>
<dbReference type="GO" id="GO:0032259">
    <property type="term" value="P:methylation"/>
    <property type="evidence" value="ECO:0007669"/>
    <property type="project" value="UniProtKB-KW"/>
</dbReference>
<reference evidence="2" key="1">
    <citation type="submission" date="2006-10" db="EMBL/GenBank/DDBJ databases">
        <title>Complete sequence of Solibacter usitatus Ellin6076.</title>
        <authorList>
            <consortium name="US DOE Joint Genome Institute"/>
            <person name="Copeland A."/>
            <person name="Lucas S."/>
            <person name="Lapidus A."/>
            <person name="Barry K."/>
            <person name="Detter J.C."/>
            <person name="Glavina del Rio T."/>
            <person name="Hammon N."/>
            <person name="Israni S."/>
            <person name="Dalin E."/>
            <person name="Tice H."/>
            <person name="Pitluck S."/>
            <person name="Thompson L.S."/>
            <person name="Brettin T."/>
            <person name="Bruce D."/>
            <person name="Han C."/>
            <person name="Tapia R."/>
            <person name="Gilna P."/>
            <person name="Schmutz J."/>
            <person name="Larimer F."/>
            <person name="Land M."/>
            <person name="Hauser L."/>
            <person name="Kyrpides N."/>
            <person name="Mikhailova N."/>
            <person name="Janssen P.H."/>
            <person name="Kuske C.R."/>
            <person name="Richardson P."/>
        </authorList>
    </citation>
    <scope>NUCLEOTIDE SEQUENCE</scope>
    <source>
        <strain evidence="2">Ellin6076</strain>
    </source>
</reference>
<dbReference type="eggNOG" id="COG1086">
    <property type="taxonomic scope" value="Bacteria"/>
</dbReference>
<dbReference type="NCBIfam" id="TIGR01444">
    <property type="entry name" value="fkbM_fam"/>
    <property type="match status" value="1"/>
</dbReference>
<dbReference type="PANTHER" id="PTHR34203">
    <property type="entry name" value="METHYLTRANSFERASE, FKBM FAMILY PROTEIN"/>
    <property type="match status" value="1"/>
</dbReference>
<accession>Q025U0</accession>
<dbReference type="PANTHER" id="PTHR34203:SF15">
    <property type="entry name" value="SLL1173 PROTEIN"/>
    <property type="match status" value="1"/>
</dbReference>
<dbReference type="AlphaFoldDB" id="Q025U0"/>
<gene>
    <name evidence="2" type="ordered locus">Acid_2239</name>
</gene>
<feature type="domain" description="Methyltransferase FkbM" evidence="1">
    <location>
        <begin position="218"/>
        <end position="349"/>
    </location>
</feature>
<dbReference type="Gene3D" id="3.40.50.720">
    <property type="entry name" value="NAD(P)-binding Rossmann-like Domain"/>
    <property type="match status" value="1"/>
</dbReference>
<dbReference type="Pfam" id="PF05050">
    <property type="entry name" value="Methyltransf_21"/>
    <property type="match status" value="1"/>
</dbReference>
<dbReference type="Gene3D" id="3.40.50.150">
    <property type="entry name" value="Vaccinia Virus protein VP39"/>
    <property type="match status" value="1"/>
</dbReference>
<keyword evidence="2" id="KW-0489">Methyltransferase</keyword>
<evidence type="ECO:0000313" key="2">
    <source>
        <dbReference type="EMBL" id="ABJ83229.1"/>
    </source>
</evidence>
<dbReference type="KEGG" id="sus:Acid_2239"/>
<evidence type="ECO:0000259" key="1">
    <source>
        <dbReference type="Pfam" id="PF05050"/>
    </source>
</evidence>
<dbReference type="InterPro" id="IPR029063">
    <property type="entry name" value="SAM-dependent_MTases_sf"/>
</dbReference>